<evidence type="ECO:0000256" key="1">
    <source>
        <dbReference type="ARBA" id="ARBA00023002"/>
    </source>
</evidence>
<dbReference type="Gene3D" id="3.40.50.720">
    <property type="entry name" value="NAD(P)-binding Rossmann-like Domain"/>
    <property type="match status" value="1"/>
</dbReference>
<name>A0A556B214_9BURK</name>
<dbReference type="EMBL" id="VLTJ01000001">
    <property type="protein sequence ID" value="TSH99202.1"/>
    <property type="molecule type" value="Genomic_DNA"/>
</dbReference>
<dbReference type="InterPro" id="IPR020843">
    <property type="entry name" value="ER"/>
</dbReference>
<organism evidence="3 4">
    <name type="scientific">Verticiella sediminum</name>
    <dbReference type="NCBI Taxonomy" id="1247510"/>
    <lineage>
        <taxon>Bacteria</taxon>
        <taxon>Pseudomonadati</taxon>
        <taxon>Pseudomonadota</taxon>
        <taxon>Betaproteobacteria</taxon>
        <taxon>Burkholderiales</taxon>
        <taxon>Alcaligenaceae</taxon>
        <taxon>Verticiella</taxon>
    </lineage>
</organism>
<dbReference type="GO" id="GO:0016628">
    <property type="term" value="F:oxidoreductase activity, acting on the CH-CH group of donors, NAD or NADP as acceptor"/>
    <property type="evidence" value="ECO:0007669"/>
    <property type="project" value="InterPro"/>
</dbReference>
<dbReference type="Gene3D" id="3.90.180.10">
    <property type="entry name" value="Medium-chain alcohol dehydrogenases, catalytic domain"/>
    <property type="match status" value="1"/>
</dbReference>
<evidence type="ECO:0000259" key="2">
    <source>
        <dbReference type="SMART" id="SM00829"/>
    </source>
</evidence>
<dbReference type="PANTHER" id="PTHR43205:SF7">
    <property type="entry name" value="PROSTAGLANDIN REDUCTASE 1"/>
    <property type="match status" value="1"/>
</dbReference>
<evidence type="ECO:0000313" key="3">
    <source>
        <dbReference type="EMBL" id="TSH99202.1"/>
    </source>
</evidence>
<dbReference type="SMART" id="SM00829">
    <property type="entry name" value="PKS_ER"/>
    <property type="match status" value="1"/>
</dbReference>
<proteinExistence type="predicted"/>
<dbReference type="InterPro" id="IPR013149">
    <property type="entry name" value="ADH-like_C"/>
</dbReference>
<dbReference type="AlphaFoldDB" id="A0A556B214"/>
<keyword evidence="1" id="KW-0560">Oxidoreductase</keyword>
<dbReference type="FunFam" id="3.40.50.720:FF:000121">
    <property type="entry name" value="Prostaglandin reductase 2"/>
    <property type="match status" value="1"/>
</dbReference>
<evidence type="ECO:0000313" key="4">
    <source>
        <dbReference type="Proteomes" id="UP000318405"/>
    </source>
</evidence>
<dbReference type="SUPFAM" id="SSF51735">
    <property type="entry name" value="NAD(P)-binding Rossmann-fold domains"/>
    <property type="match status" value="1"/>
</dbReference>
<comment type="caution">
    <text evidence="3">The sequence shown here is derived from an EMBL/GenBank/DDBJ whole genome shotgun (WGS) entry which is preliminary data.</text>
</comment>
<accession>A0A556B214</accession>
<dbReference type="Pfam" id="PF00107">
    <property type="entry name" value="ADH_zinc_N"/>
    <property type="match status" value="1"/>
</dbReference>
<dbReference type="CDD" id="cd05288">
    <property type="entry name" value="PGDH"/>
    <property type="match status" value="1"/>
</dbReference>
<dbReference type="InterPro" id="IPR041694">
    <property type="entry name" value="ADH_N_2"/>
</dbReference>
<reference evidence="3 4" key="1">
    <citation type="submission" date="2019-07" db="EMBL/GenBank/DDBJ databases">
        <title>Qingshengfaniella alkalisoli gen. nov., sp. nov., isolated from saline soil.</title>
        <authorList>
            <person name="Xu L."/>
            <person name="Huang X.-X."/>
            <person name="Sun J.-Q."/>
        </authorList>
    </citation>
    <scope>NUCLEOTIDE SEQUENCE [LARGE SCALE GENOMIC DNA]</scope>
    <source>
        <strain evidence="3 4">DSM 27279</strain>
    </source>
</reference>
<dbReference type="InterPro" id="IPR045010">
    <property type="entry name" value="MDR_fam"/>
</dbReference>
<dbReference type="InterPro" id="IPR011032">
    <property type="entry name" value="GroES-like_sf"/>
</dbReference>
<protein>
    <submittedName>
        <fullName evidence="3">NADP-dependent oxidoreductase</fullName>
    </submittedName>
</protein>
<keyword evidence="4" id="KW-1185">Reference proteome</keyword>
<dbReference type="RefSeq" id="WP_143946111.1">
    <property type="nucleotide sequence ID" value="NZ_BAABMB010000001.1"/>
</dbReference>
<dbReference type="OrthoDB" id="9805663at2"/>
<dbReference type="InterPro" id="IPR036291">
    <property type="entry name" value="NAD(P)-bd_dom_sf"/>
</dbReference>
<sequence>MTPANRRIALAARPRGLPVPSDFALVAEPVPVPGAGQFLVAHEVLGLAPAARLRMSDEAGSYAAPLQIGDTVYGQAVGRVVASRHPDFREGEWVMTMAGGWQDYSVTDGTKVWKIDPALAPPAVWLGALGVSGMTAWIGLREIGRPRAGETVVVSAASGAVGSCAAQFAQAWECRVIGIAGGTDKCRYAVDSLGLAACVDYRAPDFAEQLRAACPQGVDVYFENVGGAVRETVWPLLNQGGRVVVCGLISEYNRQGAPEPGPAWSDVLAKRLCVQGFILSDRVHRQAEFVAEAGELYRRGRLRFREDASFGLEQAPAAFIAMLQGRNLGKSVVHLTEPRKT</sequence>
<feature type="domain" description="Enoyl reductase (ER)" evidence="2">
    <location>
        <begin position="16"/>
        <end position="333"/>
    </location>
</feature>
<dbReference type="Proteomes" id="UP000318405">
    <property type="component" value="Unassembled WGS sequence"/>
</dbReference>
<dbReference type="PANTHER" id="PTHR43205">
    <property type="entry name" value="PROSTAGLANDIN REDUCTASE"/>
    <property type="match status" value="1"/>
</dbReference>
<gene>
    <name evidence="3" type="ORF">FOZ76_00255</name>
</gene>
<dbReference type="SUPFAM" id="SSF50129">
    <property type="entry name" value="GroES-like"/>
    <property type="match status" value="1"/>
</dbReference>
<dbReference type="Pfam" id="PF16884">
    <property type="entry name" value="ADH_N_2"/>
    <property type="match status" value="1"/>
</dbReference>